<dbReference type="InterPro" id="IPR049083">
    <property type="entry name" value="TACO1_YebC_N"/>
</dbReference>
<comment type="subcellular location">
    <subcellularLocation>
        <location evidence="6">Cytoplasm</location>
    </subcellularLocation>
</comment>
<dbReference type="Pfam" id="PF01709">
    <property type="entry name" value="Transcrip_reg"/>
    <property type="match status" value="1"/>
</dbReference>
<comment type="similarity">
    <text evidence="1 6">Belongs to the TACO1 family.</text>
</comment>
<evidence type="ECO:0000259" key="7">
    <source>
        <dbReference type="Pfam" id="PF01709"/>
    </source>
</evidence>
<dbReference type="GO" id="GO:0003677">
    <property type="term" value="F:DNA binding"/>
    <property type="evidence" value="ECO:0007669"/>
    <property type="project" value="UniProtKB-KW"/>
</dbReference>
<evidence type="ECO:0000313" key="10">
    <source>
        <dbReference type="Proteomes" id="UP001430954"/>
    </source>
</evidence>
<dbReference type="Pfam" id="PF20772">
    <property type="entry name" value="TACO1_YebC_N"/>
    <property type="match status" value="1"/>
</dbReference>
<dbReference type="Proteomes" id="UP001430954">
    <property type="component" value="Unassembled WGS sequence"/>
</dbReference>
<dbReference type="Gene3D" id="3.30.70.980">
    <property type="match status" value="2"/>
</dbReference>
<reference evidence="9 10" key="1">
    <citation type="submission" date="2021-09" db="EMBL/GenBank/DDBJ databases">
        <title>Lysobacter sp. 13A isolated from the river sediment.</title>
        <authorList>
            <person name="Liu H."/>
            <person name="Li S."/>
            <person name="Mao S."/>
        </authorList>
    </citation>
    <scope>NUCLEOTIDE SEQUENCE [LARGE SCALE GENOMIC DNA]</scope>
    <source>
        <strain evidence="9 10">13A</strain>
    </source>
</reference>
<feature type="domain" description="TACO1/YebC-like N-terminal" evidence="8">
    <location>
        <begin position="5"/>
        <end position="76"/>
    </location>
</feature>
<keyword evidence="4 6" id="KW-0238">DNA-binding</keyword>
<proteinExistence type="inferred from homology"/>
<dbReference type="NCBIfam" id="NF001030">
    <property type="entry name" value="PRK00110.1"/>
    <property type="match status" value="1"/>
</dbReference>
<evidence type="ECO:0000256" key="5">
    <source>
        <dbReference type="ARBA" id="ARBA00023163"/>
    </source>
</evidence>
<evidence type="ECO:0000256" key="3">
    <source>
        <dbReference type="ARBA" id="ARBA00023015"/>
    </source>
</evidence>
<dbReference type="NCBIfam" id="NF009044">
    <property type="entry name" value="PRK12378.1"/>
    <property type="match status" value="1"/>
</dbReference>
<dbReference type="InterPro" id="IPR048300">
    <property type="entry name" value="TACO1_YebC-like_2nd/3rd_dom"/>
</dbReference>
<keyword evidence="2 6" id="KW-0963">Cytoplasm</keyword>
<accession>A0ABS7T3R7</accession>
<organism evidence="9 10">
    <name type="scientific">Novilysobacter selenitireducens</name>
    <dbReference type="NCBI Taxonomy" id="2872639"/>
    <lineage>
        <taxon>Bacteria</taxon>
        <taxon>Pseudomonadati</taxon>
        <taxon>Pseudomonadota</taxon>
        <taxon>Gammaproteobacteria</taxon>
        <taxon>Lysobacterales</taxon>
        <taxon>Lysobacteraceae</taxon>
        <taxon>Novilysobacter</taxon>
    </lineage>
</organism>
<feature type="domain" description="TACO1/YebC-like second and third" evidence="7">
    <location>
        <begin position="82"/>
        <end position="238"/>
    </location>
</feature>
<sequence>MAGHSKWANIQHRKGAQDAKRGKMFTKIIREISVAARSGGGDPANNPRLRTALDKGLGANMSKDVLERAIKKATGELEGVNYEEIRYEGYAPGGVAVIVDCLTDNKVRTVADVRHAFGKFGGNLGTDGSVAFMFNKTGVLSFAPGADEDAVTEAAIEAGADDVVVYPDNGAIDVLTSPDAFEAVKAAMLAAGLEPAQAEVTWRADNDIAVSGETAQQVVKLLDWLEDLDDVQNVYSNAELGEDAYA</sequence>
<evidence type="ECO:0000313" key="9">
    <source>
        <dbReference type="EMBL" id="MBZ4038514.1"/>
    </source>
</evidence>
<dbReference type="EMBL" id="JAINZW010000001">
    <property type="protein sequence ID" value="MBZ4038514.1"/>
    <property type="molecule type" value="Genomic_DNA"/>
</dbReference>
<evidence type="ECO:0000259" key="8">
    <source>
        <dbReference type="Pfam" id="PF20772"/>
    </source>
</evidence>
<protein>
    <recommendedName>
        <fullName evidence="6">Probable transcriptional regulatory protein K6753_03045</fullName>
    </recommendedName>
</protein>
<evidence type="ECO:0000256" key="4">
    <source>
        <dbReference type="ARBA" id="ARBA00023125"/>
    </source>
</evidence>
<dbReference type="SUPFAM" id="SSF75625">
    <property type="entry name" value="YebC-like"/>
    <property type="match status" value="1"/>
</dbReference>
<dbReference type="RefSeq" id="WP_223674695.1">
    <property type="nucleotide sequence ID" value="NZ_JAINZW010000001.1"/>
</dbReference>
<name>A0ABS7T3R7_9GAMM</name>
<dbReference type="InterPro" id="IPR026564">
    <property type="entry name" value="Transcrip_reg_TACO1-like_dom3"/>
</dbReference>
<dbReference type="InterPro" id="IPR002876">
    <property type="entry name" value="Transcrip_reg_TACO1-like"/>
</dbReference>
<evidence type="ECO:0000256" key="2">
    <source>
        <dbReference type="ARBA" id="ARBA00022490"/>
    </source>
</evidence>
<dbReference type="NCBIfam" id="TIGR01033">
    <property type="entry name" value="YebC/PmpR family DNA-binding transcriptional regulator"/>
    <property type="match status" value="1"/>
</dbReference>
<dbReference type="InterPro" id="IPR017856">
    <property type="entry name" value="Integrase-like_N"/>
</dbReference>
<dbReference type="HAMAP" id="MF_00693">
    <property type="entry name" value="Transcrip_reg_TACO1"/>
    <property type="match status" value="1"/>
</dbReference>
<dbReference type="Gene3D" id="1.10.10.200">
    <property type="match status" value="1"/>
</dbReference>
<dbReference type="PANTHER" id="PTHR12532:SF6">
    <property type="entry name" value="TRANSCRIPTIONAL REGULATORY PROTEIN YEBC-RELATED"/>
    <property type="match status" value="1"/>
</dbReference>
<evidence type="ECO:0000256" key="6">
    <source>
        <dbReference type="HAMAP-Rule" id="MF_00693"/>
    </source>
</evidence>
<dbReference type="InterPro" id="IPR029072">
    <property type="entry name" value="YebC-like"/>
</dbReference>
<keyword evidence="5 6" id="KW-0804">Transcription</keyword>
<comment type="caution">
    <text evidence="9">The sequence shown here is derived from an EMBL/GenBank/DDBJ whole genome shotgun (WGS) entry which is preliminary data.</text>
</comment>
<keyword evidence="10" id="KW-1185">Reference proteome</keyword>
<evidence type="ECO:0000256" key="1">
    <source>
        <dbReference type="ARBA" id="ARBA00008724"/>
    </source>
</evidence>
<keyword evidence="3 6" id="KW-0805">Transcription regulation</keyword>
<gene>
    <name evidence="9" type="ORF">K6753_03045</name>
</gene>
<dbReference type="PANTHER" id="PTHR12532">
    <property type="entry name" value="TRANSLATIONAL ACTIVATOR OF CYTOCHROME C OXIDASE 1"/>
    <property type="match status" value="1"/>
</dbReference>